<dbReference type="GO" id="GO:0005509">
    <property type="term" value="F:calcium ion binding"/>
    <property type="evidence" value="ECO:0007669"/>
    <property type="project" value="InterPro"/>
</dbReference>
<organism evidence="6 7">
    <name type="scientific">Amblyomma americanum</name>
    <name type="common">Lone star tick</name>
    <dbReference type="NCBI Taxonomy" id="6943"/>
    <lineage>
        <taxon>Eukaryota</taxon>
        <taxon>Metazoa</taxon>
        <taxon>Ecdysozoa</taxon>
        <taxon>Arthropoda</taxon>
        <taxon>Chelicerata</taxon>
        <taxon>Arachnida</taxon>
        <taxon>Acari</taxon>
        <taxon>Parasitiformes</taxon>
        <taxon>Ixodida</taxon>
        <taxon>Ixodoidea</taxon>
        <taxon>Ixodidae</taxon>
        <taxon>Amblyomminae</taxon>
        <taxon>Amblyomma</taxon>
    </lineage>
</organism>
<dbReference type="EMBL" id="JARKHS020031049">
    <property type="protein sequence ID" value="KAK8761526.1"/>
    <property type="molecule type" value="Genomic_DNA"/>
</dbReference>
<protein>
    <recommendedName>
        <fullName evidence="5">EF-hand domain-containing protein</fullName>
    </recommendedName>
</protein>
<comment type="caution">
    <text evidence="6">The sequence shown here is derived from an EMBL/GenBank/DDBJ whole genome shotgun (WGS) entry which is preliminary data.</text>
</comment>
<dbReference type="Gene3D" id="1.10.238.10">
    <property type="entry name" value="EF-hand"/>
    <property type="match status" value="1"/>
</dbReference>
<evidence type="ECO:0000256" key="2">
    <source>
        <dbReference type="ARBA" id="ARBA00022737"/>
    </source>
</evidence>
<evidence type="ECO:0000259" key="5">
    <source>
        <dbReference type="PROSITE" id="PS50222"/>
    </source>
</evidence>
<evidence type="ECO:0000256" key="1">
    <source>
        <dbReference type="ARBA" id="ARBA00022729"/>
    </source>
</evidence>
<accession>A0AAQ4DGD6</accession>
<dbReference type="SUPFAM" id="SSF47473">
    <property type="entry name" value="EF-hand"/>
    <property type="match status" value="1"/>
</dbReference>
<name>A0AAQ4DGD6_AMBAM</name>
<dbReference type="PROSITE" id="PS50222">
    <property type="entry name" value="EF_HAND_2"/>
    <property type="match status" value="1"/>
</dbReference>
<sequence>MHDYDDNNNLDGLELMKAFDHLLEHNNETSTEKKLVAMADNLLTVDADDDGFVSFPEWLSFIRDAKPKEREPAQDTGGAAAYGKAQHRHPEQ</sequence>
<dbReference type="PANTHER" id="PTHR23104">
    <property type="entry name" value="MULTIPLE COAGULATION FACTOR DEFICIENCY PROTEIN 2 NEURAL STEM CELL DERIVED NEURONAL SURVIVAL PROTEIN"/>
    <property type="match status" value="1"/>
</dbReference>
<keyword evidence="2" id="KW-0677">Repeat</keyword>
<gene>
    <name evidence="6" type="ORF">V5799_027205</name>
</gene>
<dbReference type="PANTHER" id="PTHR23104:SF17">
    <property type="entry name" value="EF-HAND DOMAIN-CONTAINING PROTEIN"/>
    <property type="match status" value="1"/>
</dbReference>
<proteinExistence type="predicted"/>
<dbReference type="InterPro" id="IPR002048">
    <property type="entry name" value="EF_hand_dom"/>
</dbReference>
<evidence type="ECO:0000313" key="6">
    <source>
        <dbReference type="EMBL" id="KAK8761526.1"/>
    </source>
</evidence>
<keyword evidence="3" id="KW-0106">Calcium</keyword>
<feature type="domain" description="EF-hand" evidence="5">
    <location>
        <begin position="45"/>
        <end position="68"/>
    </location>
</feature>
<dbReference type="AlphaFoldDB" id="A0AAQ4DGD6"/>
<dbReference type="InterPro" id="IPR018247">
    <property type="entry name" value="EF_Hand_1_Ca_BS"/>
</dbReference>
<evidence type="ECO:0000256" key="3">
    <source>
        <dbReference type="ARBA" id="ARBA00022837"/>
    </source>
</evidence>
<evidence type="ECO:0000313" key="7">
    <source>
        <dbReference type="Proteomes" id="UP001321473"/>
    </source>
</evidence>
<reference evidence="6 7" key="1">
    <citation type="journal article" date="2023" name="Arcadia Sci">
        <title>De novo assembly of a long-read Amblyomma americanum tick genome.</title>
        <authorList>
            <person name="Chou S."/>
            <person name="Poskanzer K.E."/>
            <person name="Rollins M."/>
            <person name="Thuy-Boun P.S."/>
        </authorList>
    </citation>
    <scope>NUCLEOTIDE SEQUENCE [LARGE SCALE GENOMIC DNA]</scope>
    <source>
        <strain evidence="6">F_SG_1</strain>
        <tissue evidence="6">Salivary glands</tissue>
    </source>
</reference>
<keyword evidence="7" id="KW-1185">Reference proteome</keyword>
<dbReference type="Proteomes" id="UP001321473">
    <property type="component" value="Unassembled WGS sequence"/>
</dbReference>
<dbReference type="PROSITE" id="PS00018">
    <property type="entry name" value="EF_HAND_1"/>
    <property type="match status" value="2"/>
</dbReference>
<keyword evidence="1" id="KW-0732">Signal</keyword>
<evidence type="ECO:0000256" key="4">
    <source>
        <dbReference type="SAM" id="MobiDB-lite"/>
    </source>
</evidence>
<feature type="region of interest" description="Disordered" evidence="4">
    <location>
        <begin position="65"/>
        <end position="92"/>
    </location>
</feature>
<dbReference type="InterPro" id="IPR011992">
    <property type="entry name" value="EF-hand-dom_pair"/>
</dbReference>
<dbReference type="InterPro" id="IPR052110">
    <property type="entry name" value="MCFD2-like"/>
</dbReference>